<comment type="cofactor">
    <cofactor evidence="1">
        <name>Cu cation</name>
        <dbReference type="ChEBI" id="CHEBI:23378"/>
    </cofactor>
</comment>
<feature type="modified residue" description="2',4',5'-topaquinone" evidence="10">
    <location>
        <position position="399"/>
    </location>
</feature>
<keyword evidence="7 11" id="KW-0186">Copper</keyword>
<evidence type="ECO:0000256" key="3">
    <source>
        <dbReference type="ARBA" id="ARBA00011738"/>
    </source>
</evidence>
<proteinExistence type="inferred from homology"/>
<keyword evidence="17" id="KW-1185">Reference proteome</keyword>
<dbReference type="Gene3D" id="2.70.98.20">
    <property type="entry name" value="Copper amine oxidase, catalytic domain"/>
    <property type="match status" value="1"/>
</dbReference>
<dbReference type="InterPro" id="IPR016182">
    <property type="entry name" value="Cu_amine_oxidase_N-reg"/>
</dbReference>
<dbReference type="GO" id="GO:0009308">
    <property type="term" value="P:amine metabolic process"/>
    <property type="evidence" value="ECO:0007669"/>
    <property type="project" value="UniProtKB-UniRule"/>
</dbReference>
<dbReference type="InterPro" id="IPR036460">
    <property type="entry name" value="Cu_amine_oxidase_C_sf"/>
</dbReference>
<dbReference type="PANTHER" id="PTHR10638:SF33">
    <property type="entry name" value="AMINE OXIDASE"/>
    <property type="match status" value="1"/>
</dbReference>
<dbReference type="GO" id="GO:0008131">
    <property type="term" value="F:primary methylamine oxidase activity"/>
    <property type="evidence" value="ECO:0007669"/>
    <property type="project" value="InterPro"/>
</dbReference>
<keyword evidence="5 9" id="KW-0801">TPQ</keyword>
<evidence type="ECO:0000256" key="10">
    <source>
        <dbReference type="PIRSR" id="PIRSR600269-51"/>
    </source>
</evidence>
<evidence type="ECO:0000256" key="7">
    <source>
        <dbReference type="ARBA" id="ARBA00023008"/>
    </source>
</evidence>
<evidence type="ECO:0000259" key="15">
    <source>
        <dbReference type="Pfam" id="PF02727"/>
    </source>
</evidence>
<evidence type="ECO:0000256" key="8">
    <source>
        <dbReference type="ARBA" id="ARBA00023157"/>
    </source>
</evidence>
<evidence type="ECO:0000256" key="1">
    <source>
        <dbReference type="ARBA" id="ARBA00001935"/>
    </source>
</evidence>
<feature type="region of interest" description="Disordered" evidence="12">
    <location>
        <begin position="228"/>
        <end position="249"/>
    </location>
</feature>
<feature type="active site" description="Schiff-base intermediate with substrate; via topaquinone" evidence="9">
    <location>
        <position position="399"/>
    </location>
</feature>
<dbReference type="InterPro" id="IPR049948">
    <property type="entry name" value="Cu_Am_ox_TPQ-bd"/>
</dbReference>
<dbReference type="SUPFAM" id="SSF49998">
    <property type="entry name" value="Amine oxidase catalytic domain"/>
    <property type="match status" value="1"/>
</dbReference>
<reference evidence="16" key="1">
    <citation type="submission" date="2021-12" db="EMBL/GenBank/DDBJ databases">
        <title>Curvularia clavata genome.</title>
        <authorList>
            <person name="Cao Y."/>
        </authorList>
    </citation>
    <scope>NUCLEOTIDE SEQUENCE</scope>
    <source>
        <strain evidence="16">Yc1106</strain>
    </source>
</reference>
<evidence type="ECO:0000256" key="13">
    <source>
        <dbReference type="SAM" id="Phobius"/>
    </source>
</evidence>
<evidence type="ECO:0000259" key="14">
    <source>
        <dbReference type="Pfam" id="PF01179"/>
    </source>
</evidence>
<organism evidence="16 17">
    <name type="scientific">Curvularia clavata</name>
    <dbReference type="NCBI Taxonomy" id="95742"/>
    <lineage>
        <taxon>Eukaryota</taxon>
        <taxon>Fungi</taxon>
        <taxon>Dikarya</taxon>
        <taxon>Ascomycota</taxon>
        <taxon>Pezizomycotina</taxon>
        <taxon>Dothideomycetes</taxon>
        <taxon>Pleosporomycetidae</taxon>
        <taxon>Pleosporales</taxon>
        <taxon>Pleosporineae</taxon>
        <taxon>Pleosporaceae</taxon>
        <taxon>Curvularia</taxon>
    </lineage>
</organism>
<sequence length="1290" mass="145892">MLVPHPFDPLSPSEISEAAKIVRSHYGEQDVNFRVITLKEPPKTEMIIFLDHEHRKVPAQWNTIRVARVEVTLTTAAGDNELHEIHVDLVKKVVRQHQVIKGKHSYIDSTYMKDVEKACMANERVQDEIRKLDLPPAASVVVEPWAYATDGQNDMSKRVTMCWFYLRLLDHQDANYYAYPLDICAEISEDLEVTKVYRLPSSPDEQIHSEPRRFDRRKIHSAVASEYHPDLRPSPRSTTKPYQVVQPDGPSFEVRGNQLNWEKWSFRVGFNYREGLTLHDIRYDGRSLFYRLSLAEMFVPYGDPRAPYPRKAAFDLGNDGAGINANNLKLGCDCLGTIKYFDAWHNTRDGEPMKLPNVICCHEQDDGILWKHTNFRTGHAVVARSRILVLQTIITVSNYEYIFAFHFCQDASIFYEVRATGILSTVPHNYGEQKKITYGTIVAPGVLAPYHQHLFCLRIDPAIDGQNNSVLIEESVPMALNENNPFGVGYTSKSQFIETEGGFDLDFTTARTYKFVNEAKINPITNTPVGFKLMPVYSQMLLADKNSFHAKRSEYAQHAVWITKYRDDELYPSGKYTMQSMGGEGIASAIQKRATEGNQDCVRNSDVVVWHTFGSTHNPRLEDWPVMPNEKMIVGLKPVNFFLGNPGLDVEPSTQEKNKSFDATEHKQMQRWVTTIYVLNSIASTLALPIVSFVIAQTAVVFSQKRPSERQLSVRDIFAFADRAWLDISVLLKLIRAKGRGSRAFNAFTALASGLLFISALQPPLYQLLVDWKSIQVPSGKVKIEQISAGTWINYYDRVSLGRDAEPATMEMIPHATVVDNVQFDLQSIQARAAQPYMWIDFNRTDPSRVAAEDLSIRQGDAQNNWANIQLNRLPTFFAAYPFNVTTGTMRYHAMRFNSTVSCNAVSRDLFPSICPGEKPYITSFEVRNVNTSVEVQICVPGKWGSSPWTLSRNRQDIGEEVYIQSSVDRNSSTIHCSSATTRGYFELGNYRTNGAYGQLLEYWPSSGIIKEHFNDLGTYCLTNSTVQCEQRTYIPSERDPYISNAIGWTPDEPEYMRWNASGPLVTSIMALFGESSWIRTASNLTSTMADSTTESTPVPIWWNSICESQPLYRDNFNRTDIHQCISGRRPREVVADWLDKYLKSSDTLESLVEEGVMLANKAVLTVHKDTRAPRQLWNAGGRGISSSSGYSVLKPNVSLASIVVISTLLVLQVAGLMFCVILVARTPTWTRVFNAMAIARIGAGLEKDTLPADGKYAEDEDYEKLRTVNVPLSMMSSNGFRQRRISKEP</sequence>
<feature type="domain" description="Copper amine oxidase N2-terminal" evidence="15">
    <location>
        <begin position="5"/>
        <end position="58"/>
    </location>
</feature>
<comment type="cofactor">
    <cofactor evidence="11">
        <name>Cu cation</name>
        <dbReference type="ChEBI" id="CHEBI:23378"/>
    </cofactor>
    <text evidence="11">Contains 1 topaquinone per subunit.</text>
</comment>
<evidence type="ECO:0000313" key="16">
    <source>
        <dbReference type="EMBL" id="USP80525.1"/>
    </source>
</evidence>
<dbReference type="Pfam" id="PF01179">
    <property type="entry name" value="Cu_amine_oxid"/>
    <property type="match status" value="1"/>
</dbReference>
<keyword evidence="6 11" id="KW-0560">Oxidoreductase</keyword>
<feature type="domain" description="Copper amine oxidase catalytic" evidence="14">
    <location>
        <begin position="243"/>
        <end position="647"/>
    </location>
</feature>
<keyword evidence="13" id="KW-0472">Membrane</keyword>
<feature type="transmembrane region" description="Helical" evidence="13">
    <location>
        <begin position="677"/>
        <end position="702"/>
    </location>
</feature>
<feature type="transmembrane region" description="Helical" evidence="13">
    <location>
        <begin position="744"/>
        <end position="761"/>
    </location>
</feature>
<dbReference type="GO" id="GO:0005507">
    <property type="term" value="F:copper ion binding"/>
    <property type="evidence" value="ECO:0007669"/>
    <property type="project" value="InterPro"/>
</dbReference>
<dbReference type="Proteomes" id="UP001056012">
    <property type="component" value="Chromosome 6"/>
</dbReference>
<dbReference type="PANTHER" id="PTHR10638">
    <property type="entry name" value="COPPER AMINE OXIDASE"/>
    <property type="match status" value="1"/>
</dbReference>
<comment type="similarity">
    <text evidence="2 11">Belongs to the copper/topaquinone oxidase family.</text>
</comment>
<dbReference type="GO" id="GO:0048038">
    <property type="term" value="F:quinone binding"/>
    <property type="evidence" value="ECO:0007669"/>
    <property type="project" value="InterPro"/>
</dbReference>
<dbReference type="FunFam" id="2.70.98.20:FF:000001">
    <property type="entry name" value="Amine oxidase"/>
    <property type="match status" value="1"/>
</dbReference>
<comment type="subunit">
    <text evidence="3">Homodimer.</text>
</comment>
<gene>
    <name evidence="16" type="ORF">yc1106_07799</name>
</gene>
<evidence type="ECO:0000313" key="17">
    <source>
        <dbReference type="Proteomes" id="UP001056012"/>
    </source>
</evidence>
<dbReference type="VEuPathDB" id="FungiDB:yc1106_07799"/>
<dbReference type="OrthoDB" id="5379943at2759"/>
<keyword evidence="13" id="KW-1133">Transmembrane helix</keyword>
<keyword evidence="8" id="KW-1015">Disulfide bond</keyword>
<dbReference type="SUPFAM" id="SSF54416">
    <property type="entry name" value="Amine oxidase N-terminal region"/>
    <property type="match status" value="2"/>
</dbReference>
<keyword evidence="4 11" id="KW-0479">Metal-binding</keyword>
<dbReference type="Gene3D" id="3.10.450.40">
    <property type="match status" value="2"/>
</dbReference>
<evidence type="ECO:0000256" key="4">
    <source>
        <dbReference type="ARBA" id="ARBA00022723"/>
    </source>
</evidence>
<dbReference type="InterPro" id="IPR015798">
    <property type="entry name" value="Cu_amine_oxidase_C"/>
</dbReference>
<dbReference type="PROSITE" id="PS01164">
    <property type="entry name" value="COPPER_AMINE_OXID_1"/>
    <property type="match status" value="1"/>
</dbReference>
<dbReference type="Pfam" id="PF02727">
    <property type="entry name" value="Cu_amine_oxidN2"/>
    <property type="match status" value="1"/>
</dbReference>
<evidence type="ECO:0000256" key="5">
    <source>
        <dbReference type="ARBA" id="ARBA00022772"/>
    </source>
</evidence>
<accession>A0A9Q8ZF23</accession>
<evidence type="ECO:0000256" key="2">
    <source>
        <dbReference type="ARBA" id="ARBA00007983"/>
    </source>
</evidence>
<dbReference type="EC" id="1.4.3.-" evidence="11"/>
<dbReference type="EMBL" id="CP089279">
    <property type="protein sequence ID" value="USP80525.1"/>
    <property type="molecule type" value="Genomic_DNA"/>
</dbReference>
<protein>
    <recommendedName>
        <fullName evidence="11">Amine oxidase</fullName>
        <ecNumber evidence="11">1.4.3.-</ecNumber>
    </recommendedName>
</protein>
<name>A0A9Q8ZF23_CURCL</name>
<evidence type="ECO:0000256" key="6">
    <source>
        <dbReference type="ARBA" id="ARBA00023002"/>
    </source>
</evidence>
<dbReference type="InterPro" id="IPR000269">
    <property type="entry name" value="Cu_amine_oxidase"/>
</dbReference>
<keyword evidence="13" id="KW-0812">Transmembrane</keyword>
<evidence type="ECO:0000256" key="9">
    <source>
        <dbReference type="PIRSR" id="PIRSR600269-50"/>
    </source>
</evidence>
<feature type="transmembrane region" description="Helical" evidence="13">
    <location>
        <begin position="1200"/>
        <end position="1225"/>
    </location>
</feature>
<evidence type="ECO:0000256" key="12">
    <source>
        <dbReference type="SAM" id="MobiDB-lite"/>
    </source>
</evidence>
<comment type="PTM">
    <text evidence="10 11">Topaquinone (TPQ) is generated by copper-dependent autoxidation of a specific tyrosyl residue.</text>
</comment>
<dbReference type="InterPro" id="IPR015800">
    <property type="entry name" value="Cu_amine_oxidase_N2"/>
</dbReference>
<evidence type="ECO:0000256" key="11">
    <source>
        <dbReference type="RuleBase" id="RU000672"/>
    </source>
</evidence>
<feature type="active site" description="Proton acceptor" evidence="9">
    <location>
        <position position="315"/>
    </location>
</feature>